<proteinExistence type="predicted"/>
<comment type="caution">
    <text evidence="1">The sequence shown here is derived from an EMBL/GenBank/DDBJ whole genome shotgun (WGS) entry which is preliminary data.</text>
</comment>
<sequence length="541" mass="60218">MRNSKFFFCILHSDPAKELSIRWEIELQNCSDWSVNNSTKTCCISYSPGNTLMLSFWSEKLMHSFVLQCSMLQAPETGATQGVIPASSSLRYVTAIILTTNPHHIIGVVSSSVYAFSSLDLFLLRLIQSVPAAFTKQLFLCLNSSDLPVTLTPVAALQHSLFQLYFTSPRGSRAAADRCASTKVYRKVISCQWSAASRVSFDYSQLITADLPLFPESPALSTLLTSLHDCVFVLIDAVLCAKRVLLASSALPLETLQTTVLLLGQLFSPFFPSISRHLLPVTTLPALTTLHRTTPGLWFVAGTTAPSAVKCQSLYDLFIDLDSHRTFSTERFASTFSYTPELVRTDRLLAASWEDALATATEFGLFVKVQAYVRILLLMLVAADAYPCLADRAALYRPRLRLLRRSPLLPQLAADYASTVKTRCACAVSTQARSPFPETTVQSIYDSVIRLRYADAISTEDLEAEYAKLEFLTRDYSNVIHVIIALKQCDSDVSLLLRGLYAKSKLVQANCIRIWDRIHEVHSTDVFTKDISYIDSVTMQE</sequence>
<organism evidence="1 2">
    <name type="scientific">Blastocystis sp. subtype 1 (strain ATCC 50177 / NandII)</name>
    <dbReference type="NCBI Taxonomy" id="478820"/>
    <lineage>
        <taxon>Eukaryota</taxon>
        <taxon>Sar</taxon>
        <taxon>Stramenopiles</taxon>
        <taxon>Bigyra</taxon>
        <taxon>Opalozoa</taxon>
        <taxon>Opalinata</taxon>
        <taxon>Blastocystidae</taxon>
        <taxon>Blastocystis</taxon>
    </lineage>
</organism>
<evidence type="ECO:0008006" key="3">
    <source>
        <dbReference type="Google" id="ProtNLM"/>
    </source>
</evidence>
<evidence type="ECO:0000313" key="1">
    <source>
        <dbReference type="EMBL" id="OAO15782.1"/>
    </source>
</evidence>
<name>A0A196SHX9_BLAHN</name>
<dbReference type="PANTHER" id="PTHR28245:SF1">
    <property type="entry name" value="ARF3-INTERACTING PROTEIN 1"/>
    <property type="match status" value="1"/>
</dbReference>
<dbReference type="PANTHER" id="PTHR28245">
    <property type="entry name" value="ARF3-INTERACTING PROTEIN 1"/>
    <property type="match status" value="1"/>
</dbReference>
<gene>
    <name evidence="1" type="ORF">AV274_2497</name>
</gene>
<accession>A0A196SHX9</accession>
<protein>
    <recommendedName>
        <fullName evidence="3">UDENN domain-containing protein</fullName>
    </recommendedName>
</protein>
<dbReference type="AlphaFoldDB" id="A0A196SHX9"/>
<dbReference type="EMBL" id="LXWW01000118">
    <property type="protein sequence ID" value="OAO15782.1"/>
    <property type="molecule type" value="Genomic_DNA"/>
</dbReference>
<keyword evidence="2" id="KW-1185">Reference proteome</keyword>
<dbReference type="GO" id="GO:0005886">
    <property type="term" value="C:plasma membrane"/>
    <property type="evidence" value="ECO:0007669"/>
    <property type="project" value="TreeGrafter"/>
</dbReference>
<dbReference type="GO" id="GO:0005935">
    <property type="term" value="C:cellular bud neck"/>
    <property type="evidence" value="ECO:0007669"/>
    <property type="project" value="TreeGrafter"/>
</dbReference>
<dbReference type="Pfam" id="PF08616">
    <property type="entry name" value="SPA"/>
    <property type="match status" value="1"/>
</dbReference>
<dbReference type="GO" id="GO:0051666">
    <property type="term" value="P:actin cortical patch localization"/>
    <property type="evidence" value="ECO:0007669"/>
    <property type="project" value="TreeGrafter"/>
</dbReference>
<dbReference type="Proteomes" id="UP000078348">
    <property type="component" value="Unassembled WGS sequence"/>
</dbReference>
<reference evidence="1 2" key="1">
    <citation type="submission" date="2016-05" db="EMBL/GenBank/DDBJ databases">
        <title>Nuclear genome of Blastocystis sp. subtype 1 NandII.</title>
        <authorList>
            <person name="Gentekaki E."/>
            <person name="Curtis B."/>
            <person name="Stairs C."/>
            <person name="Eme L."/>
            <person name="Herman E."/>
            <person name="Klimes V."/>
            <person name="Arias M.C."/>
            <person name="Elias M."/>
            <person name="Hilliou F."/>
            <person name="Klute M."/>
            <person name="Malik S.-B."/>
            <person name="Pightling A."/>
            <person name="Rachubinski R."/>
            <person name="Salas D."/>
            <person name="Schlacht A."/>
            <person name="Suga H."/>
            <person name="Archibald J."/>
            <person name="Ball S.G."/>
            <person name="Clark G."/>
            <person name="Dacks J."/>
            <person name="Van Der Giezen M."/>
            <person name="Tsaousis A."/>
            <person name="Roger A."/>
        </authorList>
    </citation>
    <scope>NUCLEOTIDE SEQUENCE [LARGE SCALE GENOMIC DNA]</scope>
    <source>
        <strain evidence="2">ATCC 50177 / NandII</strain>
    </source>
</reference>
<dbReference type="InterPro" id="IPR052809">
    <property type="entry name" value="Actin_polarity_regulatory"/>
</dbReference>
<evidence type="ECO:0000313" key="2">
    <source>
        <dbReference type="Proteomes" id="UP000078348"/>
    </source>
</evidence>